<dbReference type="KEGG" id="loi:92356360"/>
<evidence type="ECO:0000313" key="2">
    <source>
        <dbReference type="Proteomes" id="UP000674143"/>
    </source>
</evidence>
<reference evidence="2" key="2">
    <citation type="journal article" date="2021" name="Sci. Data">
        <title>Chromosome-scale genome sequencing, assembly and annotation of six genomes from subfamily Leishmaniinae.</title>
        <authorList>
            <person name="Almutairi H."/>
            <person name="Urbaniak M.D."/>
            <person name="Bates M.D."/>
            <person name="Jariyapan N."/>
            <person name="Kwakye-Nuako G."/>
            <person name="Thomaz Soccol V."/>
            <person name="Al-Salem W.S."/>
            <person name="Dillon R.J."/>
            <person name="Bates P.A."/>
            <person name="Gatherer D."/>
        </authorList>
    </citation>
    <scope>NUCLEOTIDE SEQUENCE [LARGE SCALE GENOMIC DNA]</scope>
</reference>
<proteinExistence type="predicted"/>
<accession>A0A836FZP8</accession>
<dbReference type="GeneID" id="92356360"/>
<reference evidence="2" key="1">
    <citation type="journal article" date="2021" name="Microbiol. Resour. Announc.">
        <title>LGAAP: Leishmaniinae Genome Assembly and Annotation Pipeline.</title>
        <authorList>
            <person name="Almutairi H."/>
            <person name="Urbaniak M.D."/>
            <person name="Bates M.D."/>
            <person name="Jariyapan N."/>
            <person name="Kwakye-Nuako G."/>
            <person name="Thomaz-Soccol V."/>
            <person name="Al-Salem W.S."/>
            <person name="Dillon R.J."/>
            <person name="Bates P.A."/>
            <person name="Gatherer D."/>
        </authorList>
    </citation>
    <scope>NUCLEOTIDE SEQUENCE [LARGE SCALE GENOMIC DNA]</scope>
</reference>
<evidence type="ECO:0000313" key="1">
    <source>
        <dbReference type="EMBL" id="KAG5464896.1"/>
    </source>
</evidence>
<name>A0A836FZP8_9TRYP</name>
<organism evidence="1 2">
    <name type="scientific">Leishmania orientalis</name>
    <dbReference type="NCBI Taxonomy" id="2249476"/>
    <lineage>
        <taxon>Eukaryota</taxon>
        <taxon>Discoba</taxon>
        <taxon>Euglenozoa</taxon>
        <taxon>Kinetoplastea</taxon>
        <taxon>Metakinetoplastina</taxon>
        <taxon>Trypanosomatida</taxon>
        <taxon>Trypanosomatidae</taxon>
        <taxon>Leishmaniinae</taxon>
        <taxon>Leishmania</taxon>
    </lineage>
</organism>
<dbReference type="AlphaFoldDB" id="A0A836FZP8"/>
<gene>
    <name evidence="1" type="ORF">LSCM4_00342</name>
</gene>
<comment type="caution">
    <text evidence="1">The sequence shown here is derived from an EMBL/GenBank/DDBJ whole genome shotgun (WGS) entry which is preliminary data.</text>
</comment>
<protein>
    <submittedName>
        <fullName evidence="1">Uncharacterized protein</fullName>
    </submittedName>
</protein>
<keyword evidence="2" id="KW-1185">Reference proteome</keyword>
<dbReference type="RefSeq" id="XP_067058527.1">
    <property type="nucleotide sequence ID" value="XM_067202426.1"/>
</dbReference>
<dbReference type="EMBL" id="JAFHLR010000036">
    <property type="protein sequence ID" value="KAG5464896.1"/>
    <property type="molecule type" value="Genomic_DNA"/>
</dbReference>
<sequence length="111" mass="12539">MNKVPERYHDTCAWVRHHYAQSVAPMATTGSSHDTVWRVRTLPKSEPNLDFVLERFPPPADRAYASKTAMALAGSAAQHRRSDVDKDTLEDRYNRLLLRIADDIGCSDVAE</sequence>
<dbReference type="Proteomes" id="UP000674143">
    <property type="component" value="Unassembled WGS sequence"/>
</dbReference>